<name>A0AAV5AKK2_9AGAM</name>
<evidence type="ECO:0000313" key="6">
    <source>
        <dbReference type="EMBL" id="GJJ14272.1"/>
    </source>
</evidence>
<dbReference type="Pfam" id="PF00735">
    <property type="entry name" value="Septin"/>
    <property type="match status" value="1"/>
</dbReference>
<dbReference type="EMBL" id="BPWL01000009">
    <property type="protein sequence ID" value="GJJ14272.1"/>
    <property type="molecule type" value="Genomic_DNA"/>
</dbReference>
<keyword evidence="7" id="KW-1185">Reference proteome</keyword>
<keyword evidence="2 3" id="KW-0342">GTP-binding</keyword>
<dbReference type="PANTHER" id="PTHR18884">
    <property type="entry name" value="SEPTIN"/>
    <property type="match status" value="1"/>
</dbReference>
<evidence type="ECO:0000313" key="7">
    <source>
        <dbReference type="Proteomes" id="UP001050691"/>
    </source>
</evidence>
<dbReference type="Gene3D" id="3.40.50.300">
    <property type="entry name" value="P-loop containing nucleotide triphosphate hydrolases"/>
    <property type="match status" value="1"/>
</dbReference>
<dbReference type="PROSITE" id="PS51719">
    <property type="entry name" value="G_SEPTIN"/>
    <property type="match status" value="1"/>
</dbReference>
<comment type="similarity">
    <text evidence="3">Belongs to the TRAFAC class TrmE-Era-EngA-EngB-Septin-like GTPase superfamily. Septin GTPase family.</text>
</comment>
<reference evidence="6" key="1">
    <citation type="submission" date="2021-10" db="EMBL/GenBank/DDBJ databases">
        <title>De novo Genome Assembly of Clathrus columnatus (Basidiomycota, Fungi) Using Illumina and Nanopore Sequence Data.</title>
        <authorList>
            <person name="Ogiso-Tanaka E."/>
            <person name="Itagaki H."/>
            <person name="Hosoya T."/>
            <person name="Hosaka K."/>
        </authorList>
    </citation>
    <scope>NUCLEOTIDE SEQUENCE</scope>
    <source>
        <strain evidence="6">MO-923</strain>
    </source>
</reference>
<dbReference type="InterPro" id="IPR016491">
    <property type="entry name" value="Septin"/>
</dbReference>
<comment type="caution">
    <text evidence="6">The sequence shown here is derived from an EMBL/GenBank/DDBJ whole genome shotgun (WGS) entry which is preliminary data.</text>
</comment>
<evidence type="ECO:0000256" key="3">
    <source>
        <dbReference type="RuleBase" id="RU004560"/>
    </source>
</evidence>
<gene>
    <name evidence="6" type="ORF">Clacol_008536</name>
</gene>
<dbReference type="InterPro" id="IPR030379">
    <property type="entry name" value="G_SEPTIN_dom"/>
</dbReference>
<accession>A0AAV5AKK2</accession>
<feature type="domain" description="Septin-type G" evidence="5">
    <location>
        <begin position="26"/>
        <end position="299"/>
    </location>
</feature>
<protein>
    <recommendedName>
        <fullName evidence="5">Septin-type G domain-containing protein</fullName>
    </recommendedName>
</protein>
<dbReference type="GO" id="GO:0032156">
    <property type="term" value="C:septin cytoskeleton"/>
    <property type="evidence" value="ECO:0007669"/>
    <property type="project" value="UniProtKB-ARBA"/>
</dbReference>
<dbReference type="PIRSF" id="PIRSF006698">
    <property type="entry name" value="Septin"/>
    <property type="match status" value="1"/>
</dbReference>
<feature type="region of interest" description="Disordered" evidence="4">
    <location>
        <begin position="294"/>
        <end position="321"/>
    </location>
</feature>
<sequence>MSIPNTYSGIGIANLPNQRHKIVAKKGAHFTIMVVGESGLGKTTLVNTLFSTELSSSKDYSRRHVKQLDKLTEVEIIKAELEEKGFKVKLTVIDTPGFGDYVNNAESWLPIVDFVDEQLEYYMRQEQQPQRENKIDLRVHACLYFIRPTGHTLKPLDIEVMKRLGTRANLIPVIAKADTLTQTDLLKFKKRIRDVIQAQGIKIYQPLVEEDDPAAAEHARSLTEAMPFSIIGSTTEVVTPDGRTVKGRKYLWGVAEVENEAHCDFRKLRALLIRTHMLDLISSTEEVHYENYRQHQMETRKPGDIKPRRNDNPKFKEEEEALRKRFTEQVKAEEARFRQWEQHLIAERDRLNKDLESAHSTIKQLEAELDNLQTGYGRGSQRR</sequence>
<proteinExistence type="inferred from homology"/>
<evidence type="ECO:0000256" key="1">
    <source>
        <dbReference type="ARBA" id="ARBA00022741"/>
    </source>
</evidence>
<dbReference type="GO" id="GO:0005938">
    <property type="term" value="C:cell cortex"/>
    <property type="evidence" value="ECO:0007669"/>
    <property type="project" value="UniProtKB-ARBA"/>
</dbReference>
<dbReference type="GO" id="GO:0005525">
    <property type="term" value="F:GTP binding"/>
    <property type="evidence" value="ECO:0007669"/>
    <property type="project" value="UniProtKB-KW"/>
</dbReference>
<dbReference type="InterPro" id="IPR027417">
    <property type="entry name" value="P-loop_NTPase"/>
</dbReference>
<dbReference type="AlphaFoldDB" id="A0AAV5AKK2"/>
<dbReference type="FunFam" id="3.40.50.300:FF:000238">
    <property type="entry name" value="Cell division control 12"/>
    <property type="match status" value="1"/>
</dbReference>
<evidence type="ECO:0000256" key="2">
    <source>
        <dbReference type="ARBA" id="ARBA00023134"/>
    </source>
</evidence>
<keyword evidence="1 3" id="KW-0547">Nucleotide-binding</keyword>
<evidence type="ECO:0000259" key="5">
    <source>
        <dbReference type="PROSITE" id="PS51719"/>
    </source>
</evidence>
<evidence type="ECO:0000256" key="4">
    <source>
        <dbReference type="SAM" id="MobiDB-lite"/>
    </source>
</evidence>
<organism evidence="6 7">
    <name type="scientific">Clathrus columnatus</name>
    <dbReference type="NCBI Taxonomy" id="1419009"/>
    <lineage>
        <taxon>Eukaryota</taxon>
        <taxon>Fungi</taxon>
        <taxon>Dikarya</taxon>
        <taxon>Basidiomycota</taxon>
        <taxon>Agaricomycotina</taxon>
        <taxon>Agaricomycetes</taxon>
        <taxon>Phallomycetidae</taxon>
        <taxon>Phallales</taxon>
        <taxon>Clathraceae</taxon>
        <taxon>Clathrus</taxon>
    </lineage>
</organism>
<dbReference type="SUPFAM" id="SSF52540">
    <property type="entry name" value="P-loop containing nucleoside triphosphate hydrolases"/>
    <property type="match status" value="1"/>
</dbReference>
<dbReference type="Proteomes" id="UP001050691">
    <property type="component" value="Unassembled WGS sequence"/>
</dbReference>
<dbReference type="CDD" id="cd01850">
    <property type="entry name" value="CDC_Septin"/>
    <property type="match status" value="1"/>
</dbReference>